<dbReference type="InterPro" id="IPR036597">
    <property type="entry name" value="Fido-like_dom_sf"/>
</dbReference>
<keyword evidence="1" id="KW-0547">Nucleotide-binding</keyword>
<comment type="catalytic activity">
    <reaction evidence="1">
        <text>L-threonyl-[protein] + ATP = 3-O-(5'-adenylyl)-L-threonyl-[protein] + diphosphate</text>
        <dbReference type="Rhea" id="RHEA:54292"/>
        <dbReference type="Rhea" id="RHEA-COMP:11060"/>
        <dbReference type="Rhea" id="RHEA-COMP:13847"/>
        <dbReference type="ChEBI" id="CHEBI:30013"/>
        <dbReference type="ChEBI" id="CHEBI:30616"/>
        <dbReference type="ChEBI" id="CHEBI:33019"/>
        <dbReference type="ChEBI" id="CHEBI:138113"/>
        <dbReference type="EC" id="2.7.7.108"/>
    </reaction>
</comment>
<organism evidence="3 4">
    <name type="scientific">Novilysobacter avium</name>
    <dbReference type="NCBI Taxonomy" id="2781023"/>
    <lineage>
        <taxon>Bacteria</taxon>
        <taxon>Pseudomonadati</taxon>
        <taxon>Pseudomonadota</taxon>
        <taxon>Gammaproteobacteria</taxon>
        <taxon>Lysobacterales</taxon>
        <taxon>Lysobacteraceae</taxon>
        <taxon>Novilysobacter</taxon>
    </lineage>
</organism>
<dbReference type="EC" id="2.7.7.108" evidence="1"/>
<evidence type="ECO:0000259" key="2">
    <source>
        <dbReference type="PROSITE" id="PS51459"/>
    </source>
</evidence>
<protein>
    <recommendedName>
        <fullName evidence="1">Protein adenylyltransferase</fullName>
        <ecNumber evidence="1">2.7.7.108</ecNumber>
    </recommendedName>
    <alternativeName>
        <fullName evidence="1">AMPylator</fullName>
    </alternativeName>
</protein>
<dbReference type="InterPro" id="IPR025758">
    <property type="entry name" value="Fic/DOC_N"/>
</dbReference>
<dbReference type="Pfam" id="PF13784">
    <property type="entry name" value="Fic_N"/>
    <property type="match status" value="1"/>
</dbReference>
<gene>
    <name evidence="3" type="ORF">INQ42_09870</name>
</gene>
<keyword evidence="1" id="KW-0548">Nucleotidyltransferase</keyword>
<dbReference type="InterPro" id="IPR040198">
    <property type="entry name" value="Fido_containing"/>
</dbReference>
<dbReference type="PIRSF" id="PIRSF038925">
    <property type="entry name" value="AMP-prot_trans"/>
    <property type="match status" value="1"/>
</dbReference>
<sequence length="382" mass="41852">MPRITGSYSTTRTHDECVRAFVPLALPPSDPELDLTCYEHQNRRAELALARLSGMSGLVASTEWLIYSAIRKEALLTSQLEGTQATLTDVFDEEAGLTVANAEDVEEVTNYLQAFRFAREQLHSPDGLPISVRLLTEAHRILLDGARGASKQPGAIRTTQNWIGGTRPGNAAFVPPPAEQVRGLLGDLEKFIHTDAPTLPPLVRIALVHAQFETIHPFLDGNGRIGRLLIAILLEAWQLLAAPLIYVSGYLKAHQNDYYRRLTAIRTDGDWESWVSFFLVGVEASAEEAQRSIVAIAAQIATDRKLVLGTGASTLQALRLFEMLPTMPKLTIDLAQRALQVSPPTARGAVNALEAVGVLREISGRARGQIFAYEAYLDLLRG</sequence>
<dbReference type="Gene3D" id="1.10.3290.10">
    <property type="entry name" value="Fido-like domain"/>
    <property type="match status" value="1"/>
</dbReference>
<evidence type="ECO:0000256" key="1">
    <source>
        <dbReference type="PIRNR" id="PIRNR038925"/>
    </source>
</evidence>
<feature type="domain" description="Fido" evidence="2">
    <location>
        <begin position="130"/>
        <end position="280"/>
    </location>
</feature>
<evidence type="ECO:0000313" key="4">
    <source>
        <dbReference type="Proteomes" id="UP000593932"/>
    </source>
</evidence>
<dbReference type="PANTHER" id="PTHR13504">
    <property type="entry name" value="FIDO DOMAIN-CONTAINING PROTEIN DDB_G0283145"/>
    <property type="match status" value="1"/>
</dbReference>
<dbReference type="SUPFAM" id="SSF140931">
    <property type="entry name" value="Fic-like"/>
    <property type="match status" value="1"/>
</dbReference>
<keyword evidence="1" id="KW-0808">Transferase</keyword>
<comment type="function">
    <text evidence="1">Adenylyltransferase that mediates the addition of adenosine 5'-monophosphate (AMP) to specific residues of target proteins.</text>
</comment>
<dbReference type="InterPro" id="IPR003812">
    <property type="entry name" value="Fido"/>
</dbReference>
<comment type="subunit">
    <text evidence="1">Homodimer.</text>
</comment>
<keyword evidence="4" id="KW-1185">Reference proteome</keyword>
<accession>A0A7S6UJT0</accession>
<keyword evidence="1" id="KW-0067">ATP-binding</keyword>
<reference evidence="3 4" key="1">
    <citation type="submission" date="2020-10" db="EMBL/GenBank/DDBJ databases">
        <title>complete genome sequencing of Lysobacter sp. H23M41.</title>
        <authorList>
            <person name="Bae J.-W."/>
            <person name="Lee S.-Y."/>
        </authorList>
    </citation>
    <scope>NUCLEOTIDE SEQUENCE [LARGE SCALE GENOMIC DNA]</scope>
    <source>
        <strain evidence="3 4">H23M41</strain>
    </source>
</reference>
<dbReference type="PROSITE" id="PS51459">
    <property type="entry name" value="FIDO"/>
    <property type="match status" value="1"/>
</dbReference>
<evidence type="ECO:0000313" key="3">
    <source>
        <dbReference type="EMBL" id="QOW21549.1"/>
    </source>
</evidence>
<proteinExistence type="predicted"/>
<comment type="catalytic activity">
    <reaction evidence="1">
        <text>L-tyrosyl-[protein] + ATP = O-(5'-adenylyl)-L-tyrosyl-[protein] + diphosphate</text>
        <dbReference type="Rhea" id="RHEA:54288"/>
        <dbReference type="Rhea" id="RHEA-COMP:10136"/>
        <dbReference type="Rhea" id="RHEA-COMP:13846"/>
        <dbReference type="ChEBI" id="CHEBI:30616"/>
        <dbReference type="ChEBI" id="CHEBI:33019"/>
        <dbReference type="ChEBI" id="CHEBI:46858"/>
        <dbReference type="ChEBI" id="CHEBI:83624"/>
        <dbReference type="EC" id="2.7.7.108"/>
    </reaction>
</comment>
<dbReference type="EMBL" id="CP063657">
    <property type="protein sequence ID" value="QOW21549.1"/>
    <property type="molecule type" value="Genomic_DNA"/>
</dbReference>
<dbReference type="Proteomes" id="UP000593932">
    <property type="component" value="Chromosome"/>
</dbReference>
<dbReference type="InterPro" id="IPR026287">
    <property type="entry name" value="SoFic-like"/>
</dbReference>
<dbReference type="RefSeq" id="WP_194034116.1">
    <property type="nucleotide sequence ID" value="NZ_CP063657.1"/>
</dbReference>
<name>A0A7S6UJT0_9GAMM</name>
<dbReference type="PANTHER" id="PTHR13504:SF38">
    <property type="entry name" value="FIDO DOMAIN-CONTAINING PROTEIN"/>
    <property type="match status" value="1"/>
</dbReference>
<dbReference type="Pfam" id="PF02661">
    <property type="entry name" value="Fic"/>
    <property type="match status" value="1"/>
</dbReference>